<dbReference type="CDD" id="cd00199">
    <property type="entry name" value="WAP"/>
    <property type="match status" value="1"/>
</dbReference>
<dbReference type="InterPro" id="IPR050514">
    <property type="entry name" value="WAP_four-disulfide_core"/>
</dbReference>
<dbReference type="GO" id="GO:0019731">
    <property type="term" value="P:antibacterial humoral response"/>
    <property type="evidence" value="ECO:0007669"/>
    <property type="project" value="TreeGrafter"/>
</dbReference>
<organism evidence="5 6">
    <name type="scientific">Patella caerulea</name>
    <name type="common">Rayed Mediterranean limpet</name>
    <dbReference type="NCBI Taxonomy" id="87958"/>
    <lineage>
        <taxon>Eukaryota</taxon>
        <taxon>Metazoa</taxon>
        <taxon>Spiralia</taxon>
        <taxon>Lophotrochozoa</taxon>
        <taxon>Mollusca</taxon>
        <taxon>Gastropoda</taxon>
        <taxon>Patellogastropoda</taxon>
        <taxon>Patelloidea</taxon>
        <taxon>Patellidae</taxon>
        <taxon>Patella</taxon>
    </lineage>
</organism>
<feature type="domain" description="WAP" evidence="4">
    <location>
        <begin position="108"/>
        <end position="155"/>
    </location>
</feature>
<sequence>MFIRATLLALCSLGIEVVSSAEYPCNLVDCRTTGCRIQQVFCFTSPCYPVAVCSGPPVPQQHRTCPIGEPVLDANYREITCSVGRGCPDGTSCASRFLGSGKCCWGSSNDKPGSCPKLPPGTVGTCVEGCRRDRDCVGNKKCCANGCGTTCQTPENVSGNVKAGSCPRRRQDYIRRRVSRCARPCLTDTDCTGIQKCCPAGSCGTICTTPIFGRPCPFWDRRCKAVA</sequence>
<feature type="chain" id="PRO_5042905039" description="WAP domain-containing protein" evidence="3">
    <location>
        <begin position="22"/>
        <end position="227"/>
    </location>
</feature>
<dbReference type="AlphaFoldDB" id="A0AAN8J8U7"/>
<dbReference type="SMART" id="SM00289">
    <property type="entry name" value="WR1"/>
    <property type="match status" value="2"/>
</dbReference>
<name>A0AAN8J8U7_PATCE</name>
<evidence type="ECO:0000256" key="1">
    <source>
        <dbReference type="ARBA" id="ARBA00022729"/>
    </source>
</evidence>
<comment type="caution">
    <text evidence="5">The sequence shown here is derived from an EMBL/GenBank/DDBJ whole genome shotgun (WGS) entry which is preliminary data.</text>
</comment>
<accession>A0AAN8J8U7</accession>
<dbReference type="GO" id="GO:0005615">
    <property type="term" value="C:extracellular space"/>
    <property type="evidence" value="ECO:0007669"/>
    <property type="project" value="TreeGrafter"/>
</dbReference>
<dbReference type="Proteomes" id="UP001347796">
    <property type="component" value="Unassembled WGS sequence"/>
</dbReference>
<evidence type="ECO:0000259" key="4">
    <source>
        <dbReference type="PROSITE" id="PS51390"/>
    </source>
</evidence>
<feature type="domain" description="WAP" evidence="4">
    <location>
        <begin position="159"/>
        <end position="211"/>
    </location>
</feature>
<evidence type="ECO:0000313" key="5">
    <source>
        <dbReference type="EMBL" id="KAK6171456.1"/>
    </source>
</evidence>
<dbReference type="PRINTS" id="PR00003">
    <property type="entry name" value="4DISULPHCORE"/>
</dbReference>
<keyword evidence="1 3" id="KW-0732">Signal</keyword>
<evidence type="ECO:0000313" key="6">
    <source>
        <dbReference type="Proteomes" id="UP001347796"/>
    </source>
</evidence>
<dbReference type="GO" id="GO:0045087">
    <property type="term" value="P:innate immune response"/>
    <property type="evidence" value="ECO:0007669"/>
    <property type="project" value="TreeGrafter"/>
</dbReference>
<dbReference type="PANTHER" id="PTHR19441">
    <property type="entry name" value="WHEY ACDIC PROTEIN WAP"/>
    <property type="match status" value="1"/>
</dbReference>
<dbReference type="PANTHER" id="PTHR19441:SF30">
    <property type="entry name" value="ELAFIN"/>
    <property type="match status" value="1"/>
</dbReference>
<dbReference type="InterPro" id="IPR006150">
    <property type="entry name" value="Cys_repeat_1"/>
</dbReference>
<keyword evidence="2" id="KW-1015">Disulfide bond</keyword>
<evidence type="ECO:0000256" key="3">
    <source>
        <dbReference type="SAM" id="SignalP"/>
    </source>
</evidence>
<dbReference type="EMBL" id="JAZGQO010000014">
    <property type="protein sequence ID" value="KAK6171456.1"/>
    <property type="molecule type" value="Genomic_DNA"/>
</dbReference>
<dbReference type="Gene3D" id="4.10.75.10">
    <property type="entry name" value="Elafin-like"/>
    <property type="match status" value="2"/>
</dbReference>
<dbReference type="Pfam" id="PF00095">
    <property type="entry name" value="WAP"/>
    <property type="match status" value="2"/>
</dbReference>
<dbReference type="PROSITE" id="PS51390">
    <property type="entry name" value="WAP"/>
    <property type="match status" value="2"/>
</dbReference>
<evidence type="ECO:0000256" key="2">
    <source>
        <dbReference type="ARBA" id="ARBA00023157"/>
    </source>
</evidence>
<keyword evidence="6" id="KW-1185">Reference proteome</keyword>
<feature type="signal peptide" evidence="3">
    <location>
        <begin position="1"/>
        <end position="21"/>
    </location>
</feature>
<dbReference type="SMART" id="SM00217">
    <property type="entry name" value="WAP"/>
    <property type="match status" value="2"/>
</dbReference>
<dbReference type="FunFam" id="4.10.75.10:FF:000001">
    <property type="entry name" value="Anosmin 1"/>
    <property type="match status" value="1"/>
</dbReference>
<dbReference type="InterPro" id="IPR008197">
    <property type="entry name" value="WAP_dom"/>
</dbReference>
<dbReference type="GO" id="GO:0004867">
    <property type="term" value="F:serine-type endopeptidase inhibitor activity"/>
    <property type="evidence" value="ECO:0007669"/>
    <property type="project" value="TreeGrafter"/>
</dbReference>
<reference evidence="5 6" key="1">
    <citation type="submission" date="2024-01" db="EMBL/GenBank/DDBJ databases">
        <title>The genome of the rayed Mediterranean limpet Patella caerulea (Linnaeus, 1758).</title>
        <authorList>
            <person name="Anh-Thu Weber A."/>
            <person name="Halstead-Nussloch G."/>
        </authorList>
    </citation>
    <scope>NUCLEOTIDE SEQUENCE [LARGE SCALE GENOMIC DNA]</scope>
    <source>
        <strain evidence="5">AATW-2023a</strain>
        <tissue evidence="5">Whole specimen</tissue>
    </source>
</reference>
<dbReference type="InterPro" id="IPR036645">
    <property type="entry name" value="Elafin-like_sf"/>
</dbReference>
<dbReference type="SUPFAM" id="SSF57256">
    <property type="entry name" value="Elafin-like"/>
    <property type="match status" value="2"/>
</dbReference>
<proteinExistence type="predicted"/>
<gene>
    <name evidence="5" type="ORF">SNE40_019642</name>
</gene>
<protein>
    <recommendedName>
        <fullName evidence="4">WAP domain-containing protein</fullName>
    </recommendedName>
</protein>